<dbReference type="GO" id="GO:0006633">
    <property type="term" value="P:fatty acid biosynthetic process"/>
    <property type="evidence" value="ECO:0007669"/>
    <property type="project" value="InterPro"/>
</dbReference>
<dbReference type="GO" id="GO:0004315">
    <property type="term" value="F:3-oxoacyl-[acyl-carrier-protein] synthase activity"/>
    <property type="evidence" value="ECO:0007669"/>
    <property type="project" value="InterPro"/>
</dbReference>
<evidence type="ECO:0000313" key="6">
    <source>
        <dbReference type="Proteomes" id="UP000254601"/>
    </source>
</evidence>
<dbReference type="GO" id="GO:0044550">
    <property type="term" value="P:secondary metabolite biosynthetic process"/>
    <property type="evidence" value="ECO:0007669"/>
    <property type="project" value="TreeGrafter"/>
</dbReference>
<name>A0A380MZ32_9GAMM</name>
<reference evidence="5 6" key="1">
    <citation type="submission" date="2018-06" db="EMBL/GenBank/DDBJ databases">
        <authorList>
            <consortium name="Pathogen Informatics"/>
            <person name="Doyle S."/>
        </authorList>
    </citation>
    <scope>NUCLEOTIDE SEQUENCE [LARGE SCALE GENOMIC DNA]</scope>
    <source>
        <strain evidence="5 6">NCTC13337</strain>
    </source>
</reference>
<keyword evidence="2 5" id="KW-0012">Acyltransferase</keyword>
<feature type="domain" description="Beta-ketoacyl-[acyl-carrier-protein] synthase III C-terminal" evidence="3">
    <location>
        <begin position="113"/>
        <end position="201"/>
    </location>
</feature>
<dbReference type="Proteomes" id="UP000254601">
    <property type="component" value="Unassembled WGS sequence"/>
</dbReference>
<dbReference type="PANTHER" id="PTHR34069">
    <property type="entry name" value="3-OXOACYL-[ACYL-CARRIER-PROTEIN] SYNTHASE 3"/>
    <property type="match status" value="1"/>
</dbReference>
<dbReference type="Pfam" id="PF08545">
    <property type="entry name" value="ACP_syn_III"/>
    <property type="match status" value="1"/>
</dbReference>
<accession>A0A380MZ32</accession>
<evidence type="ECO:0000259" key="3">
    <source>
        <dbReference type="Pfam" id="PF08541"/>
    </source>
</evidence>
<feature type="domain" description="Beta-ketoacyl-[acyl-carrier-protein] synthase III N-terminal" evidence="4">
    <location>
        <begin position="1"/>
        <end position="55"/>
    </location>
</feature>
<evidence type="ECO:0000259" key="4">
    <source>
        <dbReference type="Pfam" id="PF08545"/>
    </source>
</evidence>
<dbReference type="EC" id="2.3.1.180" evidence="5"/>
<keyword evidence="1 5" id="KW-0808">Transferase</keyword>
<keyword evidence="6" id="KW-1185">Reference proteome</keyword>
<proteinExistence type="predicted"/>
<dbReference type="Pfam" id="PF08541">
    <property type="entry name" value="ACP_syn_III_C"/>
    <property type="match status" value="1"/>
</dbReference>
<evidence type="ECO:0000256" key="1">
    <source>
        <dbReference type="ARBA" id="ARBA00022679"/>
    </source>
</evidence>
<dbReference type="PANTHER" id="PTHR34069:SF2">
    <property type="entry name" value="BETA-KETOACYL-[ACYL-CARRIER-PROTEIN] SYNTHASE III"/>
    <property type="match status" value="1"/>
</dbReference>
<dbReference type="InterPro" id="IPR013747">
    <property type="entry name" value="ACP_syn_III_C"/>
</dbReference>
<sequence length="202" mass="21574">MTAGRYRRVLLVGADLASCGLNWQHLEASAIFGDGAAAVIISNEGGGRLLASDFMTISEGVDYCCIPAGGSRYHHNRGVCVEEFSALAHFQMQGKAVFKLASQYLPDFLTRLLAKAKLSLSEIDWIVPHQASHLALQHMQQRLGFAAEKVVNIFAHYGNQVAASLPTALDIAISKGDIHRGQTILLLGTGAGLSIAGAVLQF</sequence>
<dbReference type="GO" id="GO:0033818">
    <property type="term" value="F:beta-ketoacyl-acyl-carrier-protein synthase III activity"/>
    <property type="evidence" value="ECO:0007669"/>
    <property type="project" value="UniProtKB-EC"/>
</dbReference>
<dbReference type="InterPro" id="IPR013751">
    <property type="entry name" value="ACP_syn_III_N"/>
</dbReference>
<dbReference type="InterPro" id="IPR016039">
    <property type="entry name" value="Thiolase-like"/>
</dbReference>
<dbReference type="EMBL" id="UHIC01000001">
    <property type="protein sequence ID" value="SUO97830.1"/>
    <property type="molecule type" value="Genomic_DNA"/>
</dbReference>
<protein>
    <submittedName>
        <fullName evidence="5">3-oxoacyl-[acyl-carrier-protein] synthase 3</fullName>
        <ecNumber evidence="5">2.3.1.180</ecNumber>
    </submittedName>
</protein>
<dbReference type="AlphaFoldDB" id="A0A380MZ32"/>
<evidence type="ECO:0000313" key="5">
    <source>
        <dbReference type="EMBL" id="SUO97830.1"/>
    </source>
</evidence>
<organism evidence="5 6">
    <name type="scientific">Suttonella ornithocola</name>
    <dbReference type="NCBI Taxonomy" id="279832"/>
    <lineage>
        <taxon>Bacteria</taxon>
        <taxon>Pseudomonadati</taxon>
        <taxon>Pseudomonadota</taxon>
        <taxon>Gammaproteobacteria</taxon>
        <taxon>Cardiobacteriales</taxon>
        <taxon>Cardiobacteriaceae</taxon>
        <taxon>Suttonella</taxon>
    </lineage>
</organism>
<gene>
    <name evidence="5" type="primary">fabH_1</name>
    <name evidence="5" type="ORF">NCTC13337_02641</name>
</gene>
<evidence type="ECO:0000256" key="2">
    <source>
        <dbReference type="ARBA" id="ARBA00023315"/>
    </source>
</evidence>
<dbReference type="Gene3D" id="3.40.47.10">
    <property type="match status" value="1"/>
</dbReference>
<dbReference type="SUPFAM" id="SSF53901">
    <property type="entry name" value="Thiolase-like"/>
    <property type="match status" value="2"/>
</dbReference>